<dbReference type="Proteomes" id="UP001597497">
    <property type="component" value="Unassembled WGS sequence"/>
</dbReference>
<protein>
    <submittedName>
        <fullName evidence="1">Phytanoyl-CoA dioxygenase family protein</fullName>
    </submittedName>
</protein>
<dbReference type="PANTHER" id="PTHR20883:SF48">
    <property type="entry name" value="ECTOINE DIOXYGENASE"/>
    <property type="match status" value="1"/>
</dbReference>
<name>A0ABW5RF28_9BACL</name>
<evidence type="ECO:0000313" key="1">
    <source>
        <dbReference type="EMBL" id="MFD2673316.1"/>
    </source>
</evidence>
<dbReference type="SUPFAM" id="SSF51197">
    <property type="entry name" value="Clavaminate synthase-like"/>
    <property type="match status" value="1"/>
</dbReference>
<organism evidence="1 2">
    <name type="scientific">Marinicrinis sediminis</name>
    <dbReference type="NCBI Taxonomy" id="1652465"/>
    <lineage>
        <taxon>Bacteria</taxon>
        <taxon>Bacillati</taxon>
        <taxon>Bacillota</taxon>
        <taxon>Bacilli</taxon>
        <taxon>Bacillales</taxon>
        <taxon>Paenibacillaceae</taxon>
    </lineage>
</organism>
<dbReference type="GO" id="GO:0051213">
    <property type="term" value="F:dioxygenase activity"/>
    <property type="evidence" value="ECO:0007669"/>
    <property type="project" value="UniProtKB-KW"/>
</dbReference>
<keyword evidence="1" id="KW-0223">Dioxygenase</keyword>
<keyword evidence="1" id="KW-0560">Oxidoreductase</keyword>
<accession>A0ABW5RF28</accession>
<proteinExistence type="predicted"/>
<dbReference type="Pfam" id="PF05721">
    <property type="entry name" value="PhyH"/>
    <property type="match status" value="1"/>
</dbReference>
<reference evidence="2" key="1">
    <citation type="journal article" date="2019" name="Int. J. Syst. Evol. Microbiol.">
        <title>The Global Catalogue of Microorganisms (GCM) 10K type strain sequencing project: providing services to taxonomists for standard genome sequencing and annotation.</title>
        <authorList>
            <consortium name="The Broad Institute Genomics Platform"/>
            <consortium name="The Broad Institute Genome Sequencing Center for Infectious Disease"/>
            <person name="Wu L."/>
            <person name="Ma J."/>
        </authorList>
    </citation>
    <scope>NUCLEOTIDE SEQUENCE [LARGE SCALE GENOMIC DNA]</scope>
    <source>
        <strain evidence="2">KCTC 33676</strain>
    </source>
</reference>
<keyword evidence="2" id="KW-1185">Reference proteome</keyword>
<evidence type="ECO:0000313" key="2">
    <source>
        <dbReference type="Proteomes" id="UP001597497"/>
    </source>
</evidence>
<dbReference type="PANTHER" id="PTHR20883">
    <property type="entry name" value="PHYTANOYL-COA DIOXYGENASE DOMAIN CONTAINING 1"/>
    <property type="match status" value="1"/>
</dbReference>
<sequence length="280" mass="32360">MTMRTLREEERTFFEREGYLLLKSFYSAEDIAKLNDAYWEIWKQLMAEGKIMQAPNRPFDSLFPRLRDYHWENEEILDFILEQQVIGLLQELINEEILVCQTSYYFKAPGAKGLPMHQDNYSIGASPDTTYAIWVSLDASGQENGGLQVVPGSHVFDILSPEIVPERINVYGKQINIPDGYEAIELPTEPGDVVIFNGNILHGSTDNTSTNQFRRAIVTHYARQSVEKITLNYSNLVLPNRERTRRRLNAEPRVVETKDTLFEFKDAKFFDQIINRQSKG</sequence>
<dbReference type="Gene3D" id="2.60.120.620">
    <property type="entry name" value="q2cbj1_9rhob like domain"/>
    <property type="match status" value="1"/>
</dbReference>
<dbReference type="RefSeq" id="WP_379930881.1">
    <property type="nucleotide sequence ID" value="NZ_JBHUMM010000043.1"/>
</dbReference>
<gene>
    <name evidence="1" type="ORF">ACFSUC_17210</name>
</gene>
<dbReference type="EMBL" id="JBHUMM010000043">
    <property type="protein sequence ID" value="MFD2673316.1"/>
    <property type="molecule type" value="Genomic_DNA"/>
</dbReference>
<comment type="caution">
    <text evidence="1">The sequence shown here is derived from an EMBL/GenBank/DDBJ whole genome shotgun (WGS) entry which is preliminary data.</text>
</comment>
<dbReference type="InterPro" id="IPR008775">
    <property type="entry name" value="Phytyl_CoA_dOase-like"/>
</dbReference>